<dbReference type="PATRIC" id="fig|1121939.11.peg.3406"/>
<evidence type="ECO:0008006" key="3">
    <source>
        <dbReference type="Google" id="ProtNLM"/>
    </source>
</evidence>
<dbReference type="RefSeq" id="WP_016417923.1">
    <property type="nucleotide sequence ID" value="NZ_AUAB01000025.1"/>
</dbReference>
<dbReference type="Proteomes" id="UP000014463">
    <property type="component" value="Unassembled WGS sequence"/>
</dbReference>
<name>S2KLB0_LITA3</name>
<gene>
    <name evidence="1" type="ORF">L861_11710</name>
</gene>
<evidence type="ECO:0000313" key="2">
    <source>
        <dbReference type="Proteomes" id="UP000014463"/>
    </source>
</evidence>
<reference evidence="1 2" key="1">
    <citation type="journal article" date="2013" name="Genome Announc.">
        <title>Draft genome sequence of the moderately halophilic gammaproteobacterium Halomonas anticariensis FP35.</title>
        <authorList>
            <person name="Tahrioui A."/>
            <person name="Quesada E."/>
            <person name="Llamas I."/>
        </authorList>
    </citation>
    <scope>NUCLEOTIDE SEQUENCE [LARGE SCALE GENOMIC DNA]</scope>
    <source>
        <strain evidence="2">DSM 16096 / CECT 5854 / LMG 22089 / FP35</strain>
    </source>
</reference>
<evidence type="ECO:0000313" key="1">
    <source>
        <dbReference type="EMBL" id="EPC01233.1"/>
    </source>
</evidence>
<dbReference type="STRING" id="1121939.L861_11710"/>
<comment type="caution">
    <text evidence="1">The sequence shown here is derived from an EMBL/GenBank/DDBJ whole genome shotgun (WGS) entry which is preliminary data.</text>
</comment>
<sequence>MRKGLLIVAAIVVLGVGYLAGQVISSLLFERELERTLNDLAARSDVQVERHDVERGWFVSRGEIVLMPQFGDGWRFELPYTARHGLLSTRANGRLVPIRGDESTPLFGGRLPGTSPLWHAEYRTLTNDMTARVDLAAFRTTEGKRQFDFQGGELLLNGQHDDLRLEARIGPLDVEQGGDTLRVEPLVLKTHYQAASGEHPPRWTLETLRVASPSLGFTVDIVGELRFLGGEWEAFRLTDLESAAGRQRWLSRLDGHFTWSDPPPLVLLQLGLPLDSEMLEVEIDAGKVTANDRSLSSLP</sequence>
<dbReference type="InterPro" id="IPR010352">
    <property type="entry name" value="DUF945"/>
</dbReference>
<dbReference type="EMBL" id="ASTJ01000036">
    <property type="protein sequence ID" value="EPC01233.1"/>
    <property type="molecule type" value="Genomic_DNA"/>
</dbReference>
<dbReference type="AlphaFoldDB" id="S2KLB0"/>
<keyword evidence="2" id="KW-1185">Reference proteome</keyword>
<protein>
    <recommendedName>
        <fullName evidence="3">DUF945 domain-containing protein</fullName>
    </recommendedName>
</protein>
<accession>S2KLB0</accession>
<proteinExistence type="predicted"/>
<organism evidence="1 2">
    <name type="scientific">Litchfieldella anticariensis (strain DSM 16096 / CECT 5854 / CIP 108499 / LMG 22089 / FP35)</name>
    <name type="common">Halomonas anticariensis</name>
    <dbReference type="NCBI Taxonomy" id="1121939"/>
    <lineage>
        <taxon>Bacteria</taxon>
        <taxon>Pseudomonadati</taxon>
        <taxon>Pseudomonadota</taxon>
        <taxon>Gammaproteobacteria</taxon>
        <taxon>Oceanospirillales</taxon>
        <taxon>Halomonadaceae</taxon>
        <taxon>Litchfieldella</taxon>
    </lineage>
</organism>
<dbReference type="Pfam" id="PF06097">
    <property type="entry name" value="DUF945"/>
    <property type="match status" value="1"/>
</dbReference>
<dbReference type="eggNOG" id="COG5339">
    <property type="taxonomic scope" value="Bacteria"/>
</dbReference>